<evidence type="ECO:0000256" key="1">
    <source>
        <dbReference type="SAM" id="Phobius"/>
    </source>
</evidence>
<sequence length="186" mass="21010">MEKYIPNFNLAAITNLFNFNFGPSGLFAILGLIFLLLYGLSLGRTRALISLLGIYIAYAIMSVFPYLDRLHELIKISPELYITRVGLFLFVYVLVFAVLNNSLVKSRLTIKEASFLSVSIISIMQLGLLITITTNIVPVSVLKISGNLSYVSEYFSTHEALFYWFLAPIAVVSFMRRNKKFRGSED</sequence>
<evidence type="ECO:0000313" key="2">
    <source>
        <dbReference type="EMBL" id="OGN33229.1"/>
    </source>
</evidence>
<dbReference type="AlphaFoldDB" id="A0A1F8H8M6"/>
<protein>
    <submittedName>
        <fullName evidence="2">Uncharacterized protein</fullName>
    </submittedName>
</protein>
<organism evidence="2 3">
    <name type="scientific">Candidatus Yanofskybacteria bacterium RIFCSPLOWO2_12_FULL_43_11b</name>
    <dbReference type="NCBI Taxonomy" id="1802710"/>
    <lineage>
        <taxon>Bacteria</taxon>
        <taxon>Candidatus Yanofskyibacteriota</taxon>
    </lineage>
</organism>
<feature type="transmembrane region" description="Helical" evidence="1">
    <location>
        <begin position="47"/>
        <end position="67"/>
    </location>
</feature>
<keyword evidence="1" id="KW-0472">Membrane</keyword>
<evidence type="ECO:0000313" key="3">
    <source>
        <dbReference type="Proteomes" id="UP000177745"/>
    </source>
</evidence>
<keyword evidence="1" id="KW-1133">Transmembrane helix</keyword>
<comment type="caution">
    <text evidence="2">The sequence shown here is derived from an EMBL/GenBank/DDBJ whole genome shotgun (WGS) entry which is preliminary data.</text>
</comment>
<keyword evidence="1" id="KW-0812">Transmembrane</keyword>
<feature type="transmembrane region" description="Helical" evidence="1">
    <location>
        <begin position="160"/>
        <end position="176"/>
    </location>
</feature>
<reference evidence="2 3" key="1">
    <citation type="journal article" date="2016" name="Nat. Commun.">
        <title>Thousands of microbial genomes shed light on interconnected biogeochemical processes in an aquifer system.</title>
        <authorList>
            <person name="Anantharaman K."/>
            <person name="Brown C.T."/>
            <person name="Hug L.A."/>
            <person name="Sharon I."/>
            <person name="Castelle C.J."/>
            <person name="Probst A.J."/>
            <person name="Thomas B.C."/>
            <person name="Singh A."/>
            <person name="Wilkins M.J."/>
            <person name="Karaoz U."/>
            <person name="Brodie E.L."/>
            <person name="Williams K.H."/>
            <person name="Hubbard S.S."/>
            <person name="Banfield J.F."/>
        </authorList>
    </citation>
    <scope>NUCLEOTIDE SEQUENCE [LARGE SCALE GENOMIC DNA]</scope>
</reference>
<feature type="transmembrane region" description="Helical" evidence="1">
    <location>
        <begin position="116"/>
        <end position="140"/>
    </location>
</feature>
<feature type="transmembrane region" description="Helical" evidence="1">
    <location>
        <begin position="20"/>
        <end position="40"/>
    </location>
</feature>
<proteinExistence type="predicted"/>
<accession>A0A1F8H8M6</accession>
<feature type="transmembrane region" description="Helical" evidence="1">
    <location>
        <begin position="87"/>
        <end position="104"/>
    </location>
</feature>
<gene>
    <name evidence="2" type="ORF">A3G51_02175</name>
</gene>
<dbReference type="Proteomes" id="UP000177745">
    <property type="component" value="Unassembled WGS sequence"/>
</dbReference>
<dbReference type="EMBL" id="MGKY01000022">
    <property type="protein sequence ID" value="OGN33229.1"/>
    <property type="molecule type" value="Genomic_DNA"/>
</dbReference>
<name>A0A1F8H8M6_9BACT</name>